<dbReference type="Proteomes" id="UP001318401">
    <property type="component" value="Unassembled WGS sequence"/>
</dbReference>
<dbReference type="EMBL" id="QDKN01000003">
    <property type="protein sequence ID" value="NPT30831.1"/>
    <property type="molecule type" value="Genomic_DNA"/>
</dbReference>
<evidence type="ECO:0000313" key="2">
    <source>
        <dbReference type="EMBL" id="NPT30831.1"/>
    </source>
</evidence>
<dbReference type="RefSeq" id="WP_125747789.1">
    <property type="nucleotide sequence ID" value="NZ_CP034367.1"/>
</dbReference>
<gene>
    <name evidence="2" type="ORF">DDR56_09685</name>
</gene>
<feature type="region of interest" description="Disordered" evidence="1">
    <location>
        <begin position="140"/>
        <end position="163"/>
    </location>
</feature>
<reference evidence="2 3" key="1">
    <citation type="submission" date="2018-04" db="EMBL/GenBank/DDBJ databases">
        <authorList>
            <person name="Li G."/>
            <person name="Du W."/>
            <person name="Bai Y."/>
        </authorList>
    </citation>
    <scope>NUCLEOTIDE SEQUENCE [LARGE SCALE GENOMIC DNA]</scope>
    <source>
        <strain evidence="2 3">YYYZ-3</strain>
    </source>
</reference>
<organism evidence="2 3">
    <name type="scientific">Vreelandella venusta</name>
    <dbReference type="NCBI Taxonomy" id="44935"/>
    <lineage>
        <taxon>Bacteria</taxon>
        <taxon>Pseudomonadati</taxon>
        <taxon>Pseudomonadota</taxon>
        <taxon>Gammaproteobacteria</taxon>
        <taxon>Oceanospirillales</taxon>
        <taxon>Halomonadaceae</taxon>
        <taxon>Vreelandella</taxon>
    </lineage>
</organism>
<protein>
    <submittedName>
        <fullName evidence="2">Phage tail protein</fullName>
    </submittedName>
</protein>
<evidence type="ECO:0000313" key="3">
    <source>
        <dbReference type="Proteomes" id="UP001318401"/>
    </source>
</evidence>
<accession>A0ABX2BC01</accession>
<name>A0ABX2BC01_9GAMM</name>
<proteinExistence type="predicted"/>
<evidence type="ECO:0000256" key="1">
    <source>
        <dbReference type="SAM" id="MobiDB-lite"/>
    </source>
</evidence>
<keyword evidence="3" id="KW-1185">Reference proteome</keyword>
<sequence length="198" mass="20136">MIECHLHGSLKARFGGPFSLAARDTAEVVRALCAQLVGFRDALAQGKWQVVRGSAQHGTPLDAHGLALALGNTDTLHLMPAIEGAGSDGVGKALAGAALIGASFLVPGAGAFGAGIITQGAVAGLGVSLALGGVSMMLSPSPQSNYEERERPDQRPSFLFDGPVNTSTQGLPMPVIYGRMKTGSIVISAGMTAEELDA</sequence>
<comment type="caution">
    <text evidence="2">The sequence shown here is derived from an EMBL/GenBank/DDBJ whole genome shotgun (WGS) entry which is preliminary data.</text>
</comment>